<evidence type="ECO:0000313" key="4">
    <source>
        <dbReference type="Proteomes" id="UP001209076"/>
    </source>
</evidence>
<dbReference type="RefSeq" id="WP_262097041.1">
    <property type="nucleotide sequence ID" value="NZ_JAOEGN010000025.1"/>
</dbReference>
<dbReference type="InterPro" id="IPR050154">
    <property type="entry name" value="UbiB_kinase"/>
</dbReference>
<evidence type="ECO:0000256" key="1">
    <source>
        <dbReference type="ARBA" id="ARBA00009670"/>
    </source>
</evidence>
<protein>
    <submittedName>
        <fullName evidence="3">AarF/ABC1/UbiB kinase family protein</fullName>
    </submittedName>
</protein>
<keyword evidence="3" id="KW-0418">Kinase</keyword>
<dbReference type="InterPro" id="IPR004147">
    <property type="entry name" value="ABC1_dom"/>
</dbReference>
<comment type="similarity">
    <text evidence="1">Belongs to the protein kinase superfamily. ADCK protein kinase family.</text>
</comment>
<evidence type="ECO:0000313" key="3">
    <source>
        <dbReference type="EMBL" id="MCU0105722.1"/>
    </source>
</evidence>
<dbReference type="GO" id="GO:0016301">
    <property type="term" value="F:kinase activity"/>
    <property type="evidence" value="ECO:0007669"/>
    <property type="project" value="UniProtKB-KW"/>
</dbReference>
<dbReference type="InterPro" id="IPR011009">
    <property type="entry name" value="Kinase-like_dom_sf"/>
</dbReference>
<feature type="domain" description="ABC1 atypical kinase-like" evidence="2">
    <location>
        <begin position="59"/>
        <end position="299"/>
    </location>
</feature>
<dbReference type="EMBL" id="JAOEGN010000025">
    <property type="protein sequence ID" value="MCU0105722.1"/>
    <property type="molecule type" value="Genomic_DNA"/>
</dbReference>
<sequence length="407" mass="47276">MRWIMFIRLFKQIFSKKKLPNLDFIQKQGLLAVKIAQTFALRIDFLNEATCTHLAKLYTKTTPIEGEDFKTLLKQYTDETWLESFSHIEETPIGSASVGQVHRATLKTGEEVVIKFIKKDFKKKFEKDVRSLRRFIKFIIFFYPKLAKVADPVGILEHIEAYTLAELDLRNEISHGEVLKSIYEEHKNKFDLSRLKFPIIYKSLSNEHVLVSEFIDGKTVDDLLEEKAMPFEDILEIFHIHGFYIFIIGTFHGDLHPGNLIKKGNDFYFIDTGAISEVGKKIQMGLFEFMEKLAYYDFPGCALALNHMAYKEIHGKTYDVYFTKLLEIYKDFEGKSVSEVSLTRKMMETIKHGVNSGMVFEKGMFPIIKSMMYLDGMVLKGAPDTVLMIEMRRFLEEFHKANEAINI</sequence>
<reference evidence="4" key="1">
    <citation type="submission" date="2023-07" db="EMBL/GenBank/DDBJ databases">
        <title>Novel Mycoplasma species identified in domestic and wild animals.</title>
        <authorList>
            <person name="Volokhov D.V."/>
            <person name="Furtak V.A."/>
            <person name="Zagorodnyaya T.A."/>
        </authorList>
    </citation>
    <scope>NUCLEOTIDE SEQUENCE [LARGE SCALE GENOMIC DNA]</scope>
    <source>
        <strain evidence="4">92-19</strain>
    </source>
</reference>
<gene>
    <name evidence="3" type="ORF">N7603_08655</name>
</gene>
<keyword evidence="3" id="KW-0808">Transferase</keyword>
<keyword evidence="4" id="KW-1185">Reference proteome</keyword>
<evidence type="ECO:0000259" key="2">
    <source>
        <dbReference type="Pfam" id="PF03109"/>
    </source>
</evidence>
<comment type="caution">
    <text evidence="3">The sequence shown here is derived from an EMBL/GenBank/DDBJ whole genome shotgun (WGS) entry which is preliminary data.</text>
</comment>
<dbReference type="CDD" id="cd05121">
    <property type="entry name" value="ABC1_ADCK3-like"/>
    <property type="match status" value="1"/>
</dbReference>
<dbReference type="PANTHER" id="PTHR10566">
    <property type="entry name" value="CHAPERONE-ACTIVITY OF BC1 COMPLEX CABC1 -RELATED"/>
    <property type="match status" value="1"/>
</dbReference>
<accession>A0ABT2Q142</accession>
<dbReference type="SUPFAM" id="SSF56112">
    <property type="entry name" value="Protein kinase-like (PK-like)"/>
    <property type="match status" value="1"/>
</dbReference>
<dbReference type="Proteomes" id="UP001209076">
    <property type="component" value="Unassembled WGS sequence"/>
</dbReference>
<name>A0ABT2Q142_9MOLU</name>
<proteinExistence type="inferred from homology"/>
<dbReference type="Pfam" id="PF03109">
    <property type="entry name" value="ABC1"/>
    <property type="match status" value="1"/>
</dbReference>
<organism evidence="3 4">
    <name type="scientific">Paracholeplasma vituli</name>
    <dbReference type="NCBI Taxonomy" id="69473"/>
    <lineage>
        <taxon>Bacteria</taxon>
        <taxon>Bacillati</taxon>
        <taxon>Mycoplasmatota</taxon>
        <taxon>Mollicutes</taxon>
        <taxon>Acholeplasmatales</taxon>
        <taxon>Acholeplasmataceae</taxon>
        <taxon>Paracholeplasma</taxon>
    </lineage>
</organism>
<dbReference type="PANTHER" id="PTHR10566:SF113">
    <property type="entry name" value="PROTEIN ACTIVITY OF BC1 COMPLEX KINASE 7, CHLOROPLASTIC"/>
    <property type="match status" value="1"/>
</dbReference>